<feature type="domain" description="PI3K/PI4K catalytic" evidence="15">
    <location>
        <begin position="3292"/>
        <end position="3608"/>
    </location>
</feature>
<dbReference type="PROSITE" id="PS00916">
    <property type="entry name" value="PI3_4_KINASE_2"/>
    <property type="match status" value="2"/>
</dbReference>
<dbReference type="PANTHER" id="PTHR11139:SF9">
    <property type="entry name" value="SERINE_THREONINE-PROTEIN KINASE MTOR"/>
    <property type="match status" value="1"/>
</dbReference>
<dbReference type="Pfam" id="PF23593">
    <property type="entry name" value="HEAT_ATR"/>
    <property type="match status" value="2"/>
</dbReference>
<dbReference type="GO" id="GO:0016242">
    <property type="term" value="P:negative regulation of macroautophagy"/>
    <property type="evidence" value="ECO:0007669"/>
    <property type="project" value="TreeGrafter"/>
</dbReference>
<dbReference type="InterPro" id="IPR000403">
    <property type="entry name" value="PI3/4_kinase_cat_dom"/>
</dbReference>
<dbReference type="SUPFAM" id="SSF48452">
    <property type="entry name" value="TPR-like"/>
    <property type="match status" value="2"/>
</dbReference>
<evidence type="ECO:0000256" key="1">
    <source>
        <dbReference type="ARBA" id="ARBA00011031"/>
    </source>
</evidence>
<dbReference type="Pfam" id="PF02260">
    <property type="entry name" value="FATC"/>
    <property type="match status" value="1"/>
</dbReference>
<evidence type="ECO:0000256" key="4">
    <source>
        <dbReference type="ARBA" id="ARBA00022527"/>
    </source>
</evidence>
<dbReference type="InterPro" id="IPR003151">
    <property type="entry name" value="PIK-rel_kinase_FAT"/>
</dbReference>
<dbReference type="InterPro" id="IPR003152">
    <property type="entry name" value="FATC_dom"/>
</dbReference>
<dbReference type="GO" id="GO:0080090">
    <property type="term" value="P:regulation of primary metabolic process"/>
    <property type="evidence" value="ECO:0007669"/>
    <property type="project" value="UniProtKB-ARBA"/>
</dbReference>
<organism evidence="18 19">
    <name type="scientific">Dendrobium nobile</name>
    <name type="common">Orchid</name>
    <dbReference type="NCBI Taxonomy" id="94219"/>
    <lineage>
        <taxon>Eukaryota</taxon>
        <taxon>Viridiplantae</taxon>
        <taxon>Streptophyta</taxon>
        <taxon>Embryophyta</taxon>
        <taxon>Tracheophyta</taxon>
        <taxon>Spermatophyta</taxon>
        <taxon>Magnoliopsida</taxon>
        <taxon>Liliopsida</taxon>
        <taxon>Asparagales</taxon>
        <taxon>Orchidaceae</taxon>
        <taxon>Epidendroideae</taxon>
        <taxon>Malaxideae</taxon>
        <taxon>Dendrobiinae</taxon>
        <taxon>Dendrobium</taxon>
    </lineage>
</organism>
<dbReference type="PROSITE" id="PS51189">
    <property type="entry name" value="FAT"/>
    <property type="match status" value="2"/>
</dbReference>
<dbReference type="GO" id="GO:0044877">
    <property type="term" value="F:protein-containing complex binding"/>
    <property type="evidence" value="ECO:0007669"/>
    <property type="project" value="InterPro"/>
</dbReference>
<dbReference type="Pfam" id="PF00454">
    <property type="entry name" value="PI3_PI4_kinase"/>
    <property type="match status" value="2"/>
</dbReference>
<evidence type="ECO:0000256" key="13">
    <source>
        <dbReference type="ARBA" id="ARBA00069838"/>
    </source>
</evidence>
<dbReference type="Pfam" id="PF08771">
    <property type="entry name" value="FRB_dom"/>
    <property type="match status" value="2"/>
</dbReference>
<dbReference type="Gene3D" id="1.20.120.150">
    <property type="entry name" value="FKBP12-rapamycin binding domain"/>
    <property type="match status" value="2"/>
</dbReference>
<dbReference type="FunFam" id="1.25.10.10:FF:000265">
    <property type="entry name" value="Serine/threonine-protein kinase TOR"/>
    <property type="match status" value="1"/>
</dbReference>
<dbReference type="PROSITE" id="PS50290">
    <property type="entry name" value="PI3_4_KINASE_3"/>
    <property type="match status" value="2"/>
</dbReference>
<dbReference type="Gene3D" id="1.25.40.10">
    <property type="entry name" value="Tetratricopeptide repeat domain"/>
    <property type="match status" value="2"/>
</dbReference>
<dbReference type="InterPro" id="IPR009076">
    <property type="entry name" value="FRB_dom"/>
</dbReference>
<feature type="domain" description="FATC" evidence="17">
    <location>
        <begin position="3677"/>
        <end position="3709"/>
    </location>
</feature>
<keyword evidence="10" id="KW-0067">ATP-binding</keyword>
<dbReference type="FunFam" id="1.20.120.150:FF:000001">
    <property type="entry name" value="Serine/threonine-protein kinase TOR"/>
    <property type="match status" value="2"/>
</dbReference>
<dbReference type="Pfam" id="PF11865">
    <property type="entry name" value="mTOR_dom"/>
    <property type="match status" value="1"/>
</dbReference>
<name>A0A8T3AFH9_DENNO</name>
<feature type="domain" description="FAT" evidence="16">
    <location>
        <begin position="2538"/>
        <end position="3118"/>
    </location>
</feature>
<dbReference type="Pfam" id="PF02259">
    <property type="entry name" value="FAT"/>
    <property type="match status" value="2"/>
</dbReference>
<dbReference type="CDD" id="cd05169">
    <property type="entry name" value="PIKKc_TOR"/>
    <property type="match status" value="2"/>
</dbReference>
<evidence type="ECO:0000256" key="9">
    <source>
        <dbReference type="ARBA" id="ARBA00022777"/>
    </source>
</evidence>
<dbReference type="PROSITE" id="PS00915">
    <property type="entry name" value="PI3_4_KINASE_1"/>
    <property type="match status" value="2"/>
</dbReference>
<dbReference type="InterPro" id="IPR011989">
    <property type="entry name" value="ARM-like"/>
</dbReference>
<keyword evidence="3" id="KW-0217">Developmental protein</keyword>
<dbReference type="InterPro" id="IPR036940">
    <property type="entry name" value="PI3/4_kinase_cat_sf"/>
</dbReference>
<evidence type="ECO:0000256" key="10">
    <source>
        <dbReference type="ARBA" id="ARBA00022840"/>
    </source>
</evidence>
<dbReference type="FunFam" id="1.25.10.10:FF:000802">
    <property type="entry name" value="Serine/threonine-protein kinase TOR"/>
    <property type="match status" value="1"/>
</dbReference>
<evidence type="ECO:0000256" key="8">
    <source>
        <dbReference type="ARBA" id="ARBA00022741"/>
    </source>
</evidence>
<dbReference type="GO" id="GO:0005524">
    <property type="term" value="F:ATP binding"/>
    <property type="evidence" value="ECO:0007669"/>
    <property type="project" value="UniProtKB-KW"/>
</dbReference>
<dbReference type="SMART" id="SM01343">
    <property type="entry name" value="FATC"/>
    <property type="match status" value="1"/>
</dbReference>
<dbReference type="GO" id="GO:0005737">
    <property type="term" value="C:cytoplasm"/>
    <property type="evidence" value="ECO:0007669"/>
    <property type="project" value="TreeGrafter"/>
</dbReference>
<feature type="domain" description="FAT" evidence="16">
    <location>
        <begin position="1298"/>
        <end position="1878"/>
    </location>
</feature>
<comment type="catalytic activity">
    <reaction evidence="11">
        <text>L-threonyl-[protein] + ATP = O-phospho-L-threonyl-[protein] + ADP + H(+)</text>
        <dbReference type="Rhea" id="RHEA:46608"/>
        <dbReference type="Rhea" id="RHEA-COMP:11060"/>
        <dbReference type="Rhea" id="RHEA-COMP:11605"/>
        <dbReference type="ChEBI" id="CHEBI:15378"/>
        <dbReference type="ChEBI" id="CHEBI:30013"/>
        <dbReference type="ChEBI" id="CHEBI:30616"/>
        <dbReference type="ChEBI" id="CHEBI:61977"/>
        <dbReference type="ChEBI" id="CHEBI:456216"/>
        <dbReference type="EC" id="2.7.11.1"/>
    </reaction>
</comment>
<dbReference type="GO" id="GO:0005634">
    <property type="term" value="C:nucleus"/>
    <property type="evidence" value="ECO:0007669"/>
    <property type="project" value="TreeGrafter"/>
</dbReference>
<dbReference type="Proteomes" id="UP000829196">
    <property type="component" value="Unassembled WGS sequence"/>
</dbReference>
<keyword evidence="7" id="KW-0677">Repeat</keyword>
<evidence type="ECO:0000256" key="11">
    <source>
        <dbReference type="ARBA" id="ARBA00047899"/>
    </source>
</evidence>
<dbReference type="InterPro" id="IPR036738">
    <property type="entry name" value="FRB_sf"/>
</dbReference>
<dbReference type="OrthoDB" id="381190at2759"/>
<evidence type="ECO:0000256" key="7">
    <source>
        <dbReference type="ARBA" id="ARBA00022737"/>
    </source>
</evidence>
<dbReference type="SMART" id="SM00146">
    <property type="entry name" value="PI3Kc"/>
    <property type="match status" value="2"/>
</dbReference>
<evidence type="ECO:0000313" key="19">
    <source>
        <dbReference type="Proteomes" id="UP000829196"/>
    </source>
</evidence>
<dbReference type="InterPro" id="IPR016024">
    <property type="entry name" value="ARM-type_fold"/>
</dbReference>
<keyword evidence="5" id="KW-0341">Growth regulation</keyword>
<dbReference type="PROSITE" id="PS51190">
    <property type="entry name" value="FATC"/>
    <property type="match status" value="1"/>
</dbReference>
<dbReference type="PANTHER" id="PTHR11139">
    <property type="entry name" value="ATAXIA TELANGIECTASIA MUTATED ATM -RELATED"/>
    <property type="match status" value="1"/>
</dbReference>
<evidence type="ECO:0000256" key="5">
    <source>
        <dbReference type="ARBA" id="ARBA00022604"/>
    </source>
</evidence>
<evidence type="ECO:0000259" key="15">
    <source>
        <dbReference type="PROSITE" id="PS50290"/>
    </source>
</evidence>
<sequence>MAATPPSIRHGVVSSSGACGDSLQRILADLCTRGNPKDGALPALRKYVEEETHDLTGESFFRFMDQLYERISFLLESSDVAENLGALRAIDELIDVALGENASKVSKFSSYMRMVFEVKRDPEILVLGSKVLGHLARAGGAMTADEVERQIKNALDWLHGERIEYRRFAAVLILKEMAENASTVFNVHVPEFVDAIWVALRDPTLAVRERAVEALRACLRVIEKRETRWRVQWYYRMCEAAQVGLGKNASVNSIHGSLLAVGELLRNTGEFMMSRYREVADIVLKYLEHRDRLVRLSITSLLPRIAHFLRDRFVTNYLKICMDHILAVLRNPAERASGFIALGEMAGALNGELIPYLPTITLHLRDAIAPRRGRPSLEALACVGSFAKAMGPAMEPHIRGLLDSMFSSGLSPTLIDALEQISLSLPSLLPTIQERLLDCISMALSKRPYPQSKPGVIASRANTANNLQQFSDISGSILVQLALRTLAHFNFKGHELLEFARNSVIVYLEDEDGNTRRDAAICCCRLVANSFSFSSSSQFSSSRSTRIGGTKRRRLVEEIMEKLLVAAVSDADVSVRRSVFLSLHDNNSYDEFLAQADSLFSIFVALNDEDFDVRELAISIAGRLSEKNPAYVLPALRRHLIQLLTYLGHSTDSKCREESAKLLGCLIRHSERLVIPYIAPIHKALVARLREGTGINANNAIVTGVLATVGELAKVGGFAMRKYLGELMPLIVEALLDGASFNKREVALVTLGQVVQSTGYVISPYIEYPQLLGLLLKLLNGESAWSTRREVLKVLGIMGSLDPHVHKRNQQTLPGSHGEVNRPQSDPSQHIVSMEELPTDIWPSFVTSEDYYSTVAISSLMRILRDPSLSSYHQKVVGSLMFIFKSMGLGCVPYLPKVLPDLFHAVRTCEDGLKEFITWKLGTLVSIVRQHVRKYLPELLSLISELWSSFSIPTSRPPCGSPILHLVEQLCLALQDEFRSYLSSILPNCIQVLVDAERCNDFSYVPDILHTFEVFGGTLDEHMHLVFPALIRLFKVEASVDIRRHAIKTITKLIPRVHVSGHVSALVHHLKLVLDGNNEELRRDAADALCCLAYAIGEESAIFVPSIHKILSKHHFRHRDFEEIERRVRNREPLILESFSVQKFTRHLPVEVISDPIKDVDGDPYEEGVETNQQLREHQVNDVRLRTAGEASQRSTKEDWAEWMRHFSIELLKESPSPALRTCARLAQLQPSVGRELFAAGFASCWVQMNKTSQEQLVRNLKTAFSSQNIPPEILATLLNLAEFMEHEEKPLPIDTRLLGALAEKCRAFAKALHYKEMEFEVARSKKTGTNPVTVVESLIHINNQLHQHEAAIGILTYSQQHLDVQLKESWYEKLQRWDEALKAYTEKASQLSGPPHNLDATLGRMRCLAALARWDELSNLCKEQWTASEPAARLEMAPLAASAAWNMGEWDQMSEYVSRLDDGDESKLRVIGSAAATGDGSSNGAFFRAILLVRRRKYDEAREYVERARKCLATELAALVLESYERAYSNMVRVQQLSELEEVIDYCTLPVANPVADGRKDLIRNMWNERIRGAKRNVEVWQALLAVRELVLPPTEDIETWLKFASLCRKSGRISQARSTLCKLLQYDPESAPVNSFFHGHPRVILAYLKYQWSLGDDLKRREAFSRLQDLSLQLTSSGSIYSVASGNPITSSIVGIPLLARVYLKLGTWQRALTPSLDDDSIEEILISFKNATQCTTDWAKAWHTWALFNTAVMSHYTLRGYPAIGGQYVVSAVTGYFYSIACASTAKGVDDSLQDILRLLTLWFNFGANSEVQVALQKGFSLVKIEMWLVVLPQIIARIHSNNRAVRELIQSLLVRIGKGHPQALMYPLLVACKSISLLRRAAAQEVVDKIRQHSGVLVDQAQLVSKELIRVAILWHEMWHEALEEASRLYFGEHNIEGMLAVLDPLHTMLEEGHETHMESSFMLAYGRELSEARECCLNYRRTGRDGELTQAWDLYYHVFKRIDKQLPSLTTLDLQSVSPELIKCQNLELAVPGTYHADAPLVTISSFSPQLVVITSKQRPRKLTIHGSDGEDYAFLLKGHEDLRQDERVMQLFGLVNTLLENSRKTAEKDLSIQRYAVIPLSPNSGLIGWVPNCDTLHHLIREYRDARKMCLNHEHRLMLAFAPDYERLPLIAKVEVFELALQNTEGNDLAKVLWLKSRTSEVWLARRTNYTRSLAVMSMVGYLLGLGDRHPSNLMLHRYSGKILHIDFGDCFEASMNREKFPEKVPFRLTRMLVKAMEVSGIEGTFRLTCENVSGHVSALVHHLKLVLDGNNEELRRDAADALCCLAYAIGEESAIFVPSIHKILSKHHFRHRDFEEIERRVRNREPLILESFSVQKFTRHLPVEVISDPIKDVDGDPYEEGVETNQQLREHQVNDVRLRTAGEASQRSTKEDWAEWMRHFSIELLKESPSPALRTCARLAQLQPSVGRELFAAGFASCWVQMNKTSQEQLVRNLKTAFSSQNIPPEILATLLNLAEFMEHEEKPLPIDTRLLGALAEKCRAFAKALHYKEMEFEVARSKKTGTNPVTVVESLIHINNQLHQHEAAIGILTYSQQHLDVQLKESWYEKLQRWDEALKAYTEKASQLSGPPHNLDATLGRMRCLAALARWDELSNLCKEQWTASEPAARLEMAPLAASAAWNMGEWDQMSEYVSRLDDGDESKLRVIGSAAATGDGSSNGAFFRAVLLVRRRKYDEAREYVERARKCLATELAALVLESYERAYSNMVRVQQLSELEEVIDYCTLPVANPVADGRKDLIRNMWNERIRGAKRNVEVWQALLAVRELVLPPTEDIETWLKFASLCRKSGRISQARSTLCKLLQYDPESAPVNSFFHGHPRVILAYLKYQWSLGDDLKRREAFSRLQDLSLQLTSSGSIYSVASGNPITSSIVGIPLLARVYLKLGTWQRALTPSLDDDSIEEILISFKNATQCTTDWAKAWHTWALFNTAVMSHYTLRGYPAIGGQYVVSAVTGYFYSIACASTAKGVDDSLQDILRLLTLWFNFGANSEVQVALQKGFSLVKIEMWLVVLPQIIARIHSNNRAVRELIQSLLVRIGKGHPQALMYPLLVACKSISLLRRAAAQEVVDKIRQHSGVLVDQAQLVSKELIRVAILWHEMWHEALEEASRLYFGEHNIEGMLAVLDPLHTMLEEGHETHMESSFMLAYGRELSEARECCLNYRRTGRDGELTQAWDLYYHVFKRIDKQLPSLTTLDLQSVSPELIKCQNLELAVPGTYHADAPLVTISSFSPQLVVITSKQRPRKLTIHGSDGEDYAFLLKGHEDLRQDERVMQLFGLVNTLLENSRKTAEKDLSIQRYAVIPLSPNSGLIGWVPNCDTLHHLIREYRDARKMCLNHEHRLMLAFAPDYERLPLIAKVEVFELALQNTEGNDLAKVLWLKSRTSEVWLARRTNYTRSLAVMSMVGYLLGLGDRHPSNLMLHRYSGKILHIDFGDCFEASMNREKFPEKVPFRLTRMLVKAMEVSGIEGTFRLTCENVMQVLRTNKDSVMAMMEAFVHDPLINWRLFNFNEVPQIPNLVSSHVLPVANSDESAAPNRELPHPLRGARERELLQAVNQLGDPNEVLNERAVAVMARMSNKLTGRDFTSGSSLSGAGNSIQHLEQGSLISGDPREVDHGLSVKLQVQKLITQAMSHENLCQNYVGWCPFW</sequence>
<dbReference type="GO" id="GO:0031929">
    <property type="term" value="P:TOR signaling"/>
    <property type="evidence" value="ECO:0007669"/>
    <property type="project" value="TreeGrafter"/>
</dbReference>
<dbReference type="InterPro" id="IPR050517">
    <property type="entry name" value="DDR_Repair_Kinase"/>
</dbReference>
<dbReference type="InterPro" id="IPR026683">
    <property type="entry name" value="TOR_cat"/>
</dbReference>
<evidence type="ECO:0000256" key="2">
    <source>
        <dbReference type="ARBA" id="ARBA00012513"/>
    </source>
</evidence>
<dbReference type="SMR" id="A0A8T3AFH9"/>
<dbReference type="InterPro" id="IPR024585">
    <property type="entry name" value="mTOR_dom"/>
</dbReference>
<dbReference type="FunFam" id="1.25.10.10:FF:000284">
    <property type="entry name" value="Serine/threonine-protein kinase TOR"/>
    <property type="match status" value="1"/>
</dbReference>
<keyword evidence="9" id="KW-0418">Kinase</keyword>
<dbReference type="Gene3D" id="1.10.1070.11">
    <property type="entry name" value="Phosphatidylinositol 3-/4-kinase, catalytic domain"/>
    <property type="match status" value="2"/>
</dbReference>
<dbReference type="SMART" id="SM01345">
    <property type="entry name" value="Rapamycin_bind"/>
    <property type="match status" value="2"/>
</dbReference>
<dbReference type="GO" id="GO:0031931">
    <property type="term" value="C:TORC1 complex"/>
    <property type="evidence" value="ECO:0007669"/>
    <property type="project" value="TreeGrafter"/>
</dbReference>
<gene>
    <name evidence="18" type="ORF">KFK09_025095</name>
</gene>
<dbReference type="EC" id="2.7.11.1" evidence="2"/>
<keyword evidence="8" id="KW-0547">Nucleotide-binding</keyword>
<keyword evidence="19" id="KW-1185">Reference proteome</keyword>
<evidence type="ECO:0000256" key="12">
    <source>
        <dbReference type="ARBA" id="ARBA00048679"/>
    </source>
</evidence>
<dbReference type="Gene3D" id="3.30.1010.10">
    <property type="entry name" value="Phosphatidylinositol 3-kinase Catalytic Subunit, Chain A, domain 4"/>
    <property type="match status" value="2"/>
</dbReference>
<comment type="catalytic activity">
    <reaction evidence="12">
        <text>L-seryl-[protein] + ATP = O-phospho-L-seryl-[protein] + ADP + H(+)</text>
        <dbReference type="Rhea" id="RHEA:17989"/>
        <dbReference type="Rhea" id="RHEA-COMP:9863"/>
        <dbReference type="Rhea" id="RHEA-COMP:11604"/>
        <dbReference type="ChEBI" id="CHEBI:15378"/>
        <dbReference type="ChEBI" id="CHEBI:29999"/>
        <dbReference type="ChEBI" id="CHEBI:30616"/>
        <dbReference type="ChEBI" id="CHEBI:83421"/>
        <dbReference type="ChEBI" id="CHEBI:456216"/>
        <dbReference type="EC" id="2.7.11.1"/>
    </reaction>
</comment>
<feature type="domain" description="PI3K/PI4K catalytic" evidence="15">
    <location>
        <begin position="2052"/>
        <end position="2372"/>
    </location>
</feature>
<dbReference type="SUPFAM" id="SSF56112">
    <property type="entry name" value="Protein kinase-like (PK-like)"/>
    <property type="match status" value="2"/>
</dbReference>
<dbReference type="SMART" id="SM01346">
    <property type="entry name" value="DUF3385"/>
    <property type="match status" value="1"/>
</dbReference>
<evidence type="ECO:0000256" key="3">
    <source>
        <dbReference type="ARBA" id="ARBA00022473"/>
    </source>
</evidence>
<proteinExistence type="inferred from homology"/>
<evidence type="ECO:0000256" key="14">
    <source>
        <dbReference type="ARBA" id="ARBA00082304"/>
    </source>
</evidence>
<dbReference type="SUPFAM" id="SSF48371">
    <property type="entry name" value="ARM repeat"/>
    <property type="match status" value="4"/>
</dbReference>
<dbReference type="InterPro" id="IPR014009">
    <property type="entry name" value="PIK_FAT"/>
</dbReference>
<dbReference type="SMART" id="SM00028">
    <property type="entry name" value="TPR"/>
    <property type="match status" value="4"/>
</dbReference>
<evidence type="ECO:0000313" key="18">
    <source>
        <dbReference type="EMBL" id="KAI0494949.1"/>
    </source>
</evidence>
<reference evidence="18" key="1">
    <citation type="journal article" date="2022" name="Front. Genet.">
        <title>Chromosome-Scale Assembly of the Dendrobium nobile Genome Provides Insights Into the Molecular Mechanism of the Biosynthesis of the Medicinal Active Ingredient of Dendrobium.</title>
        <authorList>
            <person name="Xu Q."/>
            <person name="Niu S.-C."/>
            <person name="Li K.-L."/>
            <person name="Zheng P.-J."/>
            <person name="Zhang X.-J."/>
            <person name="Jia Y."/>
            <person name="Liu Y."/>
            <person name="Niu Y.-X."/>
            <person name="Yu L.-H."/>
            <person name="Chen D.-F."/>
            <person name="Zhang G.-Q."/>
        </authorList>
    </citation>
    <scope>NUCLEOTIDE SEQUENCE</scope>
    <source>
        <tissue evidence="18">Leaf</tissue>
    </source>
</reference>
<dbReference type="GO" id="GO:0031932">
    <property type="term" value="C:TORC2 complex"/>
    <property type="evidence" value="ECO:0007669"/>
    <property type="project" value="TreeGrafter"/>
</dbReference>
<comment type="similarity">
    <text evidence="1">Belongs to the PI3/PI4-kinase family.</text>
</comment>
<dbReference type="SUPFAM" id="SSF47212">
    <property type="entry name" value="FKBP12-rapamycin-binding domain of FKBP-rapamycin-associated protein (FRAP)"/>
    <property type="match status" value="2"/>
</dbReference>
<accession>A0A8T3AFH9</accession>
<dbReference type="InterPro" id="IPR011009">
    <property type="entry name" value="Kinase-like_dom_sf"/>
</dbReference>
<keyword evidence="6" id="KW-0808">Transferase</keyword>
<comment type="caution">
    <text evidence="18">The sequence shown here is derived from an EMBL/GenBank/DDBJ whole genome shotgun (WGS) entry which is preliminary data.</text>
</comment>
<evidence type="ECO:0000259" key="17">
    <source>
        <dbReference type="PROSITE" id="PS51190"/>
    </source>
</evidence>
<protein>
    <recommendedName>
        <fullName evidence="13">Serine/threonine-protein kinase TOR</fullName>
        <ecNumber evidence="2">2.7.11.1</ecNumber>
    </recommendedName>
    <alternativeName>
        <fullName evidence="14">Protein TARGET OF RAPAMYCIN</fullName>
    </alternativeName>
</protein>
<dbReference type="FunFam" id="3.30.1010.10:FF:000006">
    <property type="entry name" value="Serine/threonine-protein kinase TOR"/>
    <property type="match status" value="2"/>
</dbReference>
<dbReference type="InterPro" id="IPR018936">
    <property type="entry name" value="PI3/4_kinase_CS"/>
</dbReference>
<dbReference type="InterPro" id="IPR019734">
    <property type="entry name" value="TPR_rpt"/>
</dbReference>
<dbReference type="Gene3D" id="1.25.10.10">
    <property type="entry name" value="Leucine-rich Repeat Variant"/>
    <property type="match status" value="6"/>
</dbReference>
<dbReference type="EMBL" id="JAGYWB010000017">
    <property type="protein sequence ID" value="KAI0494949.1"/>
    <property type="molecule type" value="Genomic_DNA"/>
</dbReference>
<evidence type="ECO:0000259" key="16">
    <source>
        <dbReference type="PROSITE" id="PS51189"/>
    </source>
</evidence>
<keyword evidence="4" id="KW-0723">Serine/threonine-protein kinase</keyword>
<dbReference type="GO" id="GO:0004674">
    <property type="term" value="F:protein serine/threonine kinase activity"/>
    <property type="evidence" value="ECO:0007669"/>
    <property type="project" value="UniProtKB-KW"/>
</dbReference>
<dbReference type="InterPro" id="IPR057564">
    <property type="entry name" value="HEAT_ATR"/>
</dbReference>
<dbReference type="FunFam" id="1.10.1070.11:FF:000017">
    <property type="entry name" value="Serine/threonine-protein kinase TOR"/>
    <property type="match status" value="1"/>
</dbReference>
<evidence type="ECO:0000256" key="6">
    <source>
        <dbReference type="ARBA" id="ARBA00022679"/>
    </source>
</evidence>
<dbReference type="InterPro" id="IPR011990">
    <property type="entry name" value="TPR-like_helical_dom_sf"/>
</dbReference>